<proteinExistence type="predicted"/>
<sequence length="238" mass="28518">MLYFDPWSYGVVPLYRSQVPDTYEAFFRDAEFIKHRIKDLRKNWDEVLNQVDEWEFQFNTFLSGLQPPQYDEWVITNEREDPLVRQEPEHIEGFREVLDLMQKSLYALEIQCSFATQMKLLEETKNLPGLRDLHKHNYETSYHRTTALGCLYRILNGERHPHVFGIMIRCMIESEEHDAASEKAVMKMKQFARGTAEKWVQTVHEWLEQQISNLREAMSKTRPLVGEHLWRYAQTLKY</sequence>
<evidence type="ECO:0000313" key="1">
    <source>
        <dbReference type="EMBL" id="GIM47772.1"/>
    </source>
</evidence>
<dbReference type="Proteomes" id="UP001057291">
    <property type="component" value="Unassembled WGS sequence"/>
</dbReference>
<name>A0AAV4LK73_9BACL</name>
<organism evidence="1 2">
    <name type="scientific">Collibacillus ludicampi</name>
    <dbReference type="NCBI Taxonomy" id="2771369"/>
    <lineage>
        <taxon>Bacteria</taxon>
        <taxon>Bacillati</taxon>
        <taxon>Bacillota</taxon>
        <taxon>Bacilli</taxon>
        <taxon>Bacillales</taxon>
        <taxon>Alicyclobacillaceae</taxon>
        <taxon>Collibacillus</taxon>
    </lineage>
</organism>
<dbReference type="EMBL" id="BOQE01000001">
    <property type="protein sequence ID" value="GIM47772.1"/>
    <property type="molecule type" value="Genomic_DNA"/>
</dbReference>
<keyword evidence="2" id="KW-1185">Reference proteome</keyword>
<accession>A0AAV4LK73</accession>
<gene>
    <name evidence="1" type="ORF">DNHGIG_33210</name>
</gene>
<comment type="caution">
    <text evidence="1">The sequence shown here is derived from an EMBL/GenBank/DDBJ whole genome shotgun (WGS) entry which is preliminary data.</text>
</comment>
<protein>
    <submittedName>
        <fullName evidence="1">Uncharacterized protein</fullName>
    </submittedName>
</protein>
<dbReference type="AlphaFoldDB" id="A0AAV4LK73"/>
<evidence type="ECO:0000313" key="2">
    <source>
        <dbReference type="Proteomes" id="UP001057291"/>
    </source>
</evidence>
<dbReference type="RefSeq" id="WP_282200715.1">
    <property type="nucleotide sequence ID" value="NZ_BOQE01000001.1"/>
</dbReference>
<reference evidence="1" key="1">
    <citation type="journal article" date="2023" name="Int. J. Syst. Evol. Microbiol.">
        <title>Collibacillus ludicampi gen. nov., sp. nov., a new soil bacterium of the family Alicyclobacillaceae.</title>
        <authorList>
            <person name="Jojima T."/>
            <person name="Ioku Y."/>
            <person name="Fukuta Y."/>
            <person name="Shirasaka N."/>
            <person name="Matsumura Y."/>
            <person name="Mori M."/>
        </authorList>
    </citation>
    <scope>NUCLEOTIDE SEQUENCE</scope>
    <source>
        <strain evidence="1">TP075</strain>
    </source>
</reference>